<accession>A0A0D2I0D3</accession>
<dbReference type="OrthoDB" id="4160675at2759"/>
<dbReference type="Proteomes" id="UP000053789">
    <property type="component" value="Unassembled WGS sequence"/>
</dbReference>
<dbReference type="EMBL" id="KN846980">
    <property type="protein sequence ID" value="KIW99178.1"/>
    <property type="molecule type" value="Genomic_DNA"/>
</dbReference>
<evidence type="ECO:0000313" key="1">
    <source>
        <dbReference type="EMBL" id="KIW99178.1"/>
    </source>
</evidence>
<protein>
    <submittedName>
        <fullName evidence="1">Uncharacterized protein</fullName>
    </submittedName>
</protein>
<dbReference type="HOGENOM" id="CLU_1299564_0_0_1"/>
<evidence type="ECO:0000313" key="2">
    <source>
        <dbReference type="Proteomes" id="UP000053789"/>
    </source>
</evidence>
<proteinExistence type="predicted"/>
<dbReference type="RefSeq" id="XP_016625847.1">
    <property type="nucleotide sequence ID" value="XM_016758598.1"/>
</dbReference>
<reference evidence="1" key="1">
    <citation type="submission" date="2015-01" db="EMBL/GenBank/DDBJ databases">
        <title>The Genome Sequence of Cladophialophora bantiana CBS 173.52.</title>
        <authorList>
            <consortium name="The Broad Institute Genomics Platform"/>
            <person name="Cuomo C."/>
            <person name="de Hoog S."/>
            <person name="Gorbushina A."/>
            <person name="Stielow B."/>
            <person name="Teixiera M."/>
            <person name="Abouelleil A."/>
            <person name="Chapman S.B."/>
            <person name="Priest M."/>
            <person name="Young S.K."/>
            <person name="Wortman J."/>
            <person name="Nusbaum C."/>
            <person name="Birren B."/>
        </authorList>
    </citation>
    <scope>NUCLEOTIDE SEQUENCE [LARGE SCALE GENOMIC DNA]</scope>
    <source>
        <strain evidence="1">CBS 173.52</strain>
    </source>
</reference>
<sequence>MMHLLSALHIARQCRKKLPSDELASLSVEGMVFNLPDPQAARQSDVGNDPPDIRRMKAVVKLDVEYDRVIACAQRVVTNKVPNKREILVILEESRRELQWILSKYNTSELYTRWLLKKTKQPADSSVRGMSELENPPGIFQKLVKNVDEYLARSAGEDVPLQIPTDPWRNDASGETLTFMVLTAGTDLPLRHITMDFFETARQIRWPGRCQV</sequence>
<gene>
    <name evidence="1" type="ORF">Z519_00841</name>
</gene>
<organism evidence="1 2">
    <name type="scientific">Cladophialophora bantiana (strain ATCC 10958 / CBS 173.52 / CDC B-1940 / NIH 8579)</name>
    <name type="common">Xylohypha bantiana</name>
    <dbReference type="NCBI Taxonomy" id="1442370"/>
    <lineage>
        <taxon>Eukaryota</taxon>
        <taxon>Fungi</taxon>
        <taxon>Dikarya</taxon>
        <taxon>Ascomycota</taxon>
        <taxon>Pezizomycotina</taxon>
        <taxon>Eurotiomycetes</taxon>
        <taxon>Chaetothyriomycetidae</taxon>
        <taxon>Chaetothyriales</taxon>
        <taxon>Herpotrichiellaceae</taxon>
        <taxon>Cladophialophora</taxon>
    </lineage>
</organism>
<dbReference type="VEuPathDB" id="FungiDB:Z519_00841"/>
<dbReference type="GeneID" id="27693769"/>
<keyword evidence="2" id="KW-1185">Reference proteome</keyword>
<dbReference type="AlphaFoldDB" id="A0A0D2I0D3"/>
<name>A0A0D2I0D3_CLAB1</name>